<dbReference type="InterPro" id="IPR051258">
    <property type="entry name" value="Diverse_Substrate_Transporter"/>
</dbReference>
<dbReference type="AlphaFoldDB" id="A0A3R8LTL0"/>
<feature type="transmembrane region" description="Helical" evidence="6">
    <location>
        <begin position="41"/>
        <end position="59"/>
    </location>
</feature>
<feature type="transmembrane region" description="Helical" evidence="6">
    <location>
        <begin position="71"/>
        <end position="91"/>
    </location>
</feature>
<feature type="transmembrane region" description="Helical" evidence="6">
    <location>
        <begin position="15"/>
        <end position="35"/>
    </location>
</feature>
<feature type="transmembrane region" description="Helical" evidence="6">
    <location>
        <begin position="268"/>
        <end position="286"/>
    </location>
</feature>
<evidence type="ECO:0000259" key="7">
    <source>
        <dbReference type="Pfam" id="PF00892"/>
    </source>
</evidence>
<dbReference type="PANTHER" id="PTHR42920:SF5">
    <property type="entry name" value="EAMA DOMAIN-CONTAINING PROTEIN"/>
    <property type="match status" value="1"/>
</dbReference>
<evidence type="ECO:0000256" key="1">
    <source>
        <dbReference type="ARBA" id="ARBA00004651"/>
    </source>
</evidence>
<dbReference type="OrthoDB" id="9812547at2"/>
<protein>
    <submittedName>
        <fullName evidence="8">DMT family transporter</fullName>
    </submittedName>
</protein>
<dbReference type="Pfam" id="PF00892">
    <property type="entry name" value="EamA"/>
    <property type="match status" value="2"/>
</dbReference>
<keyword evidence="2" id="KW-1003">Cell membrane</keyword>
<comment type="caution">
    <text evidence="8">The sequence shown here is derived from an EMBL/GenBank/DDBJ whole genome shotgun (WGS) entry which is preliminary data.</text>
</comment>
<keyword evidence="4 6" id="KW-1133">Transmembrane helix</keyword>
<keyword evidence="3 6" id="KW-0812">Transmembrane</keyword>
<dbReference type="RefSeq" id="WP_125095287.1">
    <property type="nucleotide sequence ID" value="NZ_RRUE01000001.1"/>
</dbReference>
<feature type="transmembrane region" description="Helical" evidence="6">
    <location>
        <begin position="209"/>
        <end position="232"/>
    </location>
</feature>
<feature type="transmembrane region" description="Helical" evidence="6">
    <location>
        <begin position="184"/>
        <end position="203"/>
    </location>
</feature>
<feature type="domain" description="EamA" evidence="7">
    <location>
        <begin position="15"/>
        <end position="141"/>
    </location>
</feature>
<evidence type="ECO:0000313" key="9">
    <source>
        <dbReference type="Proteomes" id="UP000270261"/>
    </source>
</evidence>
<dbReference type="Proteomes" id="UP000270261">
    <property type="component" value="Unassembled WGS sequence"/>
</dbReference>
<dbReference type="InterPro" id="IPR000620">
    <property type="entry name" value="EamA_dom"/>
</dbReference>
<name>A0A3R8LTL0_9BURK</name>
<gene>
    <name evidence="8" type="ORF">EHV23_06950</name>
</gene>
<proteinExistence type="predicted"/>
<feature type="transmembrane region" description="Helical" evidence="6">
    <location>
        <begin position="97"/>
        <end position="118"/>
    </location>
</feature>
<feature type="domain" description="EamA" evidence="7">
    <location>
        <begin position="153"/>
        <end position="283"/>
    </location>
</feature>
<dbReference type="PANTHER" id="PTHR42920">
    <property type="entry name" value="OS03G0707200 PROTEIN-RELATED"/>
    <property type="match status" value="1"/>
</dbReference>
<accession>A0A3R8LTL0</accession>
<dbReference type="GO" id="GO:0005886">
    <property type="term" value="C:plasma membrane"/>
    <property type="evidence" value="ECO:0007669"/>
    <property type="project" value="UniProtKB-SubCell"/>
</dbReference>
<keyword evidence="5 6" id="KW-0472">Membrane</keyword>
<keyword evidence="9" id="KW-1185">Reference proteome</keyword>
<feature type="transmembrane region" description="Helical" evidence="6">
    <location>
        <begin position="149"/>
        <end position="172"/>
    </location>
</feature>
<dbReference type="EMBL" id="RRUE01000001">
    <property type="protein sequence ID" value="RRN45860.1"/>
    <property type="molecule type" value="Genomic_DNA"/>
</dbReference>
<comment type="subcellular location">
    <subcellularLocation>
        <location evidence="1">Cell membrane</location>
        <topology evidence="1">Multi-pass membrane protein</topology>
    </subcellularLocation>
</comment>
<evidence type="ECO:0000256" key="4">
    <source>
        <dbReference type="ARBA" id="ARBA00022989"/>
    </source>
</evidence>
<feature type="transmembrane region" description="Helical" evidence="6">
    <location>
        <begin position="244"/>
        <end position="262"/>
    </location>
</feature>
<reference evidence="8 9" key="1">
    <citation type="submission" date="2018-11" db="EMBL/GenBank/DDBJ databases">
        <title>Genome sequencing of Lautropia sp. KCOM 2505 (= ChDC F240).</title>
        <authorList>
            <person name="Kook J.-K."/>
            <person name="Park S.-N."/>
            <person name="Lim Y.K."/>
        </authorList>
    </citation>
    <scope>NUCLEOTIDE SEQUENCE [LARGE SCALE GENOMIC DNA]</scope>
    <source>
        <strain evidence="8 9">KCOM 2505</strain>
    </source>
</reference>
<feature type="transmembrane region" description="Helical" evidence="6">
    <location>
        <begin position="125"/>
        <end position="143"/>
    </location>
</feature>
<evidence type="ECO:0000256" key="5">
    <source>
        <dbReference type="ARBA" id="ARBA00023136"/>
    </source>
</evidence>
<organism evidence="8 9">
    <name type="scientific">Lautropia dentalis</name>
    <dbReference type="NCBI Taxonomy" id="2490857"/>
    <lineage>
        <taxon>Bacteria</taxon>
        <taxon>Pseudomonadati</taxon>
        <taxon>Pseudomonadota</taxon>
        <taxon>Betaproteobacteria</taxon>
        <taxon>Burkholderiales</taxon>
        <taxon>Burkholderiaceae</taxon>
        <taxon>Lautropia</taxon>
    </lineage>
</organism>
<evidence type="ECO:0000256" key="6">
    <source>
        <dbReference type="SAM" id="Phobius"/>
    </source>
</evidence>
<dbReference type="InterPro" id="IPR037185">
    <property type="entry name" value="EmrE-like"/>
</dbReference>
<evidence type="ECO:0000313" key="8">
    <source>
        <dbReference type="EMBL" id="RRN45860.1"/>
    </source>
</evidence>
<dbReference type="SUPFAM" id="SSF103481">
    <property type="entry name" value="Multidrug resistance efflux transporter EmrE"/>
    <property type="match status" value="2"/>
</dbReference>
<evidence type="ECO:0000256" key="3">
    <source>
        <dbReference type="ARBA" id="ARBA00022692"/>
    </source>
</evidence>
<sequence length="295" mass="30988">MHRIPITLPFSRQELALIAITVVWGATFLIIHAALHHSGPLFFVGLRFVTAGLMMALVFRRTLGGLTLRELMAGVLVGISIVGGYGLQTWGLQTISISQSAFITALYVPIVPLLQWAVLRRPPHLMSWLGIGCAFAGLILLAGPQAGALSLSIGELATLGSAVAIAAEIILIGRFAGSVDSRRVTVVQLLVGGVLSLLLVPAAGEQVPVFSWVLTGSVLGLGAASAVIQLTMNWAQKSVSPTRATVIYAGEPVWGGVFGRLAGDRLPAMALLGAALIVAGVIISELRPSSWRRRP</sequence>
<evidence type="ECO:0000256" key="2">
    <source>
        <dbReference type="ARBA" id="ARBA00022475"/>
    </source>
</evidence>